<dbReference type="KEGG" id="fcy:FRACYDRAFT_242660"/>
<dbReference type="Proteomes" id="UP000095751">
    <property type="component" value="Unassembled WGS sequence"/>
</dbReference>
<dbReference type="InParanoid" id="A0A1E7F4Q1"/>
<accession>A0A1E7F4Q1</accession>
<protein>
    <submittedName>
        <fullName evidence="1">Uncharacterized protein</fullName>
    </submittedName>
</protein>
<evidence type="ECO:0000313" key="2">
    <source>
        <dbReference type="Proteomes" id="UP000095751"/>
    </source>
</evidence>
<reference evidence="1 2" key="1">
    <citation type="submission" date="2016-09" db="EMBL/GenBank/DDBJ databases">
        <title>Extensive genetic diversity and differential bi-allelic expression allows diatom success in the polar Southern Ocean.</title>
        <authorList>
            <consortium name="DOE Joint Genome Institute"/>
            <person name="Mock T."/>
            <person name="Otillar R.P."/>
            <person name="Strauss J."/>
            <person name="Dupont C."/>
            <person name="Frickenhaus S."/>
            <person name="Maumus F."/>
            <person name="Mcmullan M."/>
            <person name="Sanges R."/>
            <person name="Schmutz J."/>
            <person name="Toseland A."/>
            <person name="Valas R."/>
            <person name="Veluchamy A."/>
            <person name="Ward B.J."/>
            <person name="Allen A."/>
            <person name="Barry K."/>
            <person name="Falciatore A."/>
            <person name="Ferrante M."/>
            <person name="Fortunato A.E."/>
            <person name="Gloeckner G."/>
            <person name="Gruber A."/>
            <person name="Hipkin R."/>
            <person name="Janech M."/>
            <person name="Kroth P."/>
            <person name="Leese F."/>
            <person name="Lindquist E."/>
            <person name="Lyon B.R."/>
            <person name="Martin J."/>
            <person name="Mayer C."/>
            <person name="Parker M."/>
            <person name="Quesneville H."/>
            <person name="Raymond J."/>
            <person name="Uhlig C."/>
            <person name="Valentin K.U."/>
            <person name="Worden A.Z."/>
            <person name="Armbrust E.V."/>
            <person name="Bowler C."/>
            <person name="Green B."/>
            <person name="Moulton V."/>
            <person name="Van Oosterhout C."/>
            <person name="Grigoriev I."/>
        </authorList>
    </citation>
    <scope>NUCLEOTIDE SEQUENCE [LARGE SCALE GENOMIC DNA]</scope>
    <source>
        <strain evidence="1 2">CCMP1102</strain>
    </source>
</reference>
<name>A0A1E7F4Q1_9STRA</name>
<sequence>MYQREKQGLLYLNMLTQTAPDPNSIKHIIHSGQGLSMDFLLSGVDLKHPKPSSHQNGPVKRTNCSVGDHVRALLESAALGIKFVPTAFFYHLCNTNVLAPAK</sequence>
<evidence type="ECO:0000313" key="1">
    <source>
        <dbReference type="EMBL" id="OEU13130.1"/>
    </source>
</evidence>
<gene>
    <name evidence="1" type="ORF">FRACYDRAFT_242660</name>
</gene>
<dbReference type="AlphaFoldDB" id="A0A1E7F4Q1"/>
<keyword evidence="2" id="KW-1185">Reference proteome</keyword>
<proteinExistence type="predicted"/>
<organism evidence="1 2">
    <name type="scientific">Fragilariopsis cylindrus CCMP1102</name>
    <dbReference type="NCBI Taxonomy" id="635003"/>
    <lineage>
        <taxon>Eukaryota</taxon>
        <taxon>Sar</taxon>
        <taxon>Stramenopiles</taxon>
        <taxon>Ochrophyta</taxon>
        <taxon>Bacillariophyta</taxon>
        <taxon>Bacillariophyceae</taxon>
        <taxon>Bacillariophycidae</taxon>
        <taxon>Bacillariales</taxon>
        <taxon>Bacillariaceae</taxon>
        <taxon>Fragilariopsis</taxon>
    </lineage>
</organism>
<dbReference type="EMBL" id="KV784362">
    <property type="protein sequence ID" value="OEU13130.1"/>
    <property type="molecule type" value="Genomic_DNA"/>
</dbReference>